<gene>
    <name evidence="1" type="ORF">GC105_10670</name>
</gene>
<dbReference type="Proteomes" id="UP000440004">
    <property type="component" value="Unassembled WGS sequence"/>
</dbReference>
<name>A0A6A7KAD1_9FIRM</name>
<dbReference type="NCBIfam" id="TIGR01542">
    <property type="entry name" value="A118_put_portal"/>
    <property type="match status" value="1"/>
</dbReference>
<proteinExistence type="predicted"/>
<comment type="caution">
    <text evidence="1">The sequence shown here is derived from an EMBL/GenBank/DDBJ whole genome shotgun (WGS) entry which is preliminary data.</text>
</comment>
<keyword evidence="2" id="KW-1185">Reference proteome</keyword>
<reference evidence="1 2" key="1">
    <citation type="submission" date="2019-10" db="EMBL/GenBank/DDBJ databases">
        <title>Alkalibaculum tamaniensis sp.nov., a new alkaliphilic acetogen, isolated on methoxylated aromatics from a mud volcano.</title>
        <authorList>
            <person name="Khomyakova M.A."/>
            <person name="Merkel A.Y."/>
            <person name="Bonch-Osmolovskaya E.A."/>
            <person name="Slobodkin A.I."/>
        </authorList>
    </citation>
    <scope>NUCLEOTIDE SEQUENCE [LARGE SCALE GENOMIC DNA]</scope>
    <source>
        <strain evidence="1 2">M08DMB</strain>
    </source>
</reference>
<dbReference type="Pfam" id="PF05133">
    <property type="entry name" value="SPP1_portal"/>
    <property type="match status" value="1"/>
</dbReference>
<sequence>MFKNIISKVRGLLYKMGLIKGIKKITQHKNIIADDEFYDRMNIWHVLYKGYYEEWHKVKYHTIESGEQTRRMHTLNMPKVLSEEMAKLIFNEKCEINISDGGLKEKIDKVLKDNKFYHQFQRYLEYMFALGGMAIKVYADENDKICIGFVSADCFIPIRQNNSDIQEGLFVNQSKKAMNGKNIYYTLLEWHTWENGDYVISNELYKSEMCGEIGYKTSLAELYPSLAETVTIKDIKRPLFIYSKPNVANNFDTQSPLGISIYANCLDTIKALDVAFDSFMREFKLGKKRIIVPQSAVKTVIDPITGSPRRYFDANDEVYEALNFEMDSTAKNIQDISVELRVEEHISAIQAFLDILSMQVGFSAGTFTFDGKGVKTATEVISENSKTFRTMTSHESLVEEAIRDLVRAIVDVAALYKIFTVTEDFEVNVDFDDSIIEDTEAVAKRAMLELNSGIIDKVIYYQRVYKYTKEQAVDLVAEIEARSPPPDEGDFIPGGDGDE</sequence>
<protein>
    <submittedName>
        <fullName evidence="1">Phage portal protein</fullName>
    </submittedName>
</protein>
<accession>A0A6A7KAD1</accession>
<organism evidence="1 2">
    <name type="scientific">Alkalibaculum sporogenes</name>
    <dbReference type="NCBI Taxonomy" id="2655001"/>
    <lineage>
        <taxon>Bacteria</taxon>
        <taxon>Bacillati</taxon>
        <taxon>Bacillota</taxon>
        <taxon>Clostridia</taxon>
        <taxon>Eubacteriales</taxon>
        <taxon>Eubacteriaceae</taxon>
        <taxon>Alkalibaculum</taxon>
    </lineage>
</organism>
<dbReference type="AlphaFoldDB" id="A0A6A7KAD1"/>
<dbReference type="InterPro" id="IPR021145">
    <property type="entry name" value="Portal_protein_SPP1_Gp6-like"/>
</dbReference>
<evidence type="ECO:0000313" key="1">
    <source>
        <dbReference type="EMBL" id="MPW26251.1"/>
    </source>
</evidence>
<evidence type="ECO:0000313" key="2">
    <source>
        <dbReference type="Proteomes" id="UP000440004"/>
    </source>
</evidence>
<dbReference type="EMBL" id="WHNX01000015">
    <property type="protein sequence ID" value="MPW26251.1"/>
    <property type="molecule type" value="Genomic_DNA"/>
</dbReference>
<dbReference type="PIRSF" id="PIRSF011911">
    <property type="entry name" value="A118_put_portal"/>
    <property type="match status" value="1"/>
</dbReference>
<dbReference type="RefSeq" id="WP_152804572.1">
    <property type="nucleotide sequence ID" value="NZ_WHNX01000015.1"/>
</dbReference>
<dbReference type="InterPro" id="IPR006432">
    <property type="entry name" value="Phage_portal_A118-type"/>
</dbReference>